<accession>A0A2T3A9Y1</accession>
<dbReference type="InterPro" id="IPR011701">
    <property type="entry name" value="MFS"/>
</dbReference>
<feature type="region of interest" description="Disordered" evidence="5">
    <location>
        <begin position="445"/>
        <end position="469"/>
    </location>
</feature>
<evidence type="ECO:0000313" key="8">
    <source>
        <dbReference type="Proteomes" id="UP000241462"/>
    </source>
</evidence>
<feature type="transmembrane region" description="Helical" evidence="6">
    <location>
        <begin position="189"/>
        <end position="209"/>
    </location>
</feature>
<feature type="transmembrane region" description="Helical" evidence="6">
    <location>
        <begin position="158"/>
        <end position="177"/>
    </location>
</feature>
<dbReference type="GO" id="GO:0016020">
    <property type="term" value="C:membrane"/>
    <property type="evidence" value="ECO:0007669"/>
    <property type="project" value="UniProtKB-SubCell"/>
</dbReference>
<evidence type="ECO:0000256" key="3">
    <source>
        <dbReference type="ARBA" id="ARBA00022989"/>
    </source>
</evidence>
<dbReference type="InterPro" id="IPR036259">
    <property type="entry name" value="MFS_trans_sf"/>
</dbReference>
<feature type="transmembrane region" description="Helical" evidence="6">
    <location>
        <begin position="122"/>
        <end position="146"/>
    </location>
</feature>
<feature type="transmembrane region" description="Helical" evidence="6">
    <location>
        <begin position="93"/>
        <end position="110"/>
    </location>
</feature>
<evidence type="ECO:0000256" key="1">
    <source>
        <dbReference type="ARBA" id="ARBA00004141"/>
    </source>
</evidence>
<evidence type="ECO:0000313" key="7">
    <source>
        <dbReference type="EMBL" id="PSR87428.1"/>
    </source>
</evidence>
<keyword evidence="4 6" id="KW-0472">Membrane</keyword>
<feature type="transmembrane region" description="Helical" evidence="6">
    <location>
        <begin position="311"/>
        <end position="332"/>
    </location>
</feature>
<dbReference type="AlphaFoldDB" id="A0A2T3A9Y1"/>
<dbReference type="GO" id="GO:0022857">
    <property type="term" value="F:transmembrane transporter activity"/>
    <property type="evidence" value="ECO:0007669"/>
    <property type="project" value="InterPro"/>
</dbReference>
<protein>
    <submittedName>
        <fullName evidence="7">Major facilitator superfamily domain-containing protein</fullName>
    </submittedName>
</protein>
<keyword evidence="3 6" id="KW-1133">Transmembrane helix</keyword>
<feature type="transmembrane region" description="Helical" evidence="6">
    <location>
        <begin position="418"/>
        <end position="436"/>
    </location>
</feature>
<dbReference type="InParanoid" id="A0A2T3A9Y1"/>
<feature type="transmembrane region" description="Helical" evidence="6">
    <location>
        <begin position="278"/>
        <end position="299"/>
    </location>
</feature>
<feature type="transmembrane region" description="Helical" evidence="6">
    <location>
        <begin position="67"/>
        <end position="86"/>
    </location>
</feature>
<gene>
    <name evidence="7" type="ORF">BD289DRAFT_466973</name>
</gene>
<reference evidence="7 8" key="1">
    <citation type="journal article" date="2018" name="Mycol. Prog.">
        <title>Coniella lustricola, a new species from submerged detritus.</title>
        <authorList>
            <person name="Raudabaugh D.B."/>
            <person name="Iturriaga T."/>
            <person name="Carver A."/>
            <person name="Mondo S."/>
            <person name="Pangilinan J."/>
            <person name="Lipzen A."/>
            <person name="He G."/>
            <person name="Amirebrahimi M."/>
            <person name="Grigoriev I.V."/>
            <person name="Miller A.N."/>
        </authorList>
    </citation>
    <scope>NUCLEOTIDE SEQUENCE [LARGE SCALE GENOMIC DNA]</scope>
    <source>
        <strain evidence="7 8">B22-T-1</strain>
    </source>
</reference>
<feature type="compositionally biased region" description="Low complexity" evidence="5">
    <location>
        <begin position="446"/>
        <end position="456"/>
    </location>
</feature>
<keyword evidence="8" id="KW-1185">Reference proteome</keyword>
<dbReference type="OrthoDB" id="196103at2759"/>
<comment type="subcellular location">
    <subcellularLocation>
        <location evidence="1">Membrane</location>
        <topology evidence="1">Multi-pass membrane protein</topology>
    </subcellularLocation>
</comment>
<dbReference type="PANTHER" id="PTHR23294:SF19">
    <property type="entry name" value="DUF895 DOMAIN MEMBRANE PROTEIN-RELATED"/>
    <property type="match status" value="1"/>
</dbReference>
<feature type="transmembrane region" description="Helical" evidence="6">
    <location>
        <begin position="247"/>
        <end position="272"/>
    </location>
</feature>
<dbReference type="EMBL" id="KZ678429">
    <property type="protein sequence ID" value="PSR87428.1"/>
    <property type="molecule type" value="Genomic_DNA"/>
</dbReference>
<organism evidence="7 8">
    <name type="scientific">Coniella lustricola</name>
    <dbReference type="NCBI Taxonomy" id="2025994"/>
    <lineage>
        <taxon>Eukaryota</taxon>
        <taxon>Fungi</taxon>
        <taxon>Dikarya</taxon>
        <taxon>Ascomycota</taxon>
        <taxon>Pezizomycotina</taxon>
        <taxon>Sordariomycetes</taxon>
        <taxon>Sordariomycetidae</taxon>
        <taxon>Diaporthales</taxon>
        <taxon>Schizoparmaceae</taxon>
        <taxon>Coniella</taxon>
    </lineage>
</organism>
<proteinExistence type="predicted"/>
<evidence type="ECO:0000256" key="5">
    <source>
        <dbReference type="SAM" id="MobiDB-lite"/>
    </source>
</evidence>
<dbReference type="PANTHER" id="PTHR23294">
    <property type="entry name" value="ET TRANSLATION PRODUCT-RELATED"/>
    <property type="match status" value="1"/>
</dbReference>
<evidence type="ECO:0000256" key="6">
    <source>
        <dbReference type="SAM" id="Phobius"/>
    </source>
</evidence>
<dbReference type="Gene3D" id="1.20.1250.20">
    <property type="entry name" value="MFS general substrate transporter like domains"/>
    <property type="match status" value="1"/>
</dbReference>
<feature type="compositionally biased region" description="Basic and acidic residues" evidence="5">
    <location>
        <begin position="457"/>
        <end position="469"/>
    </location>
</feature>
<dbReference type="SUPFAM" id="SSF103473">
    <property type="entry name" value="MFS general substrate transporter"/>
    <property type="match status" value="1"/>
</dbReference>
<feature type="transmembrane region" description="Helical" evidence="6">
    <location>
        <begin position="352"/>
        <end position="372"/>
    </location>
</feature>
<dbReference type="Pfam" id="PF07690">
    <property type="entry name" value="MFS_1"/>
    <property type="match status" value="1"/>
</dbReference>
<dbReference type="Proteomes" id="UP000241462">
    <property type="component" value="Unassembled WGS sequence"/>
</dbReference>
<feature type="transmembrane region" description="Helical" evidence="6">
    <location>
        <begin position="30"/>
        <end position="47"/>
    </location>
</feature>
<dbReference type="InterPro" id="IPR051617">
    <property type="entry name" value="UNC-93-like_regulator"/>
</dbReference>
<keyword evidence="2 6" id="KW-0812">Transmembrane</keyword>
<sequence>MTSSIKAAEPQIDSADESVGPRIKWYRSTFYNATIIGLANLCAPGIWSAMNSLGAGGTASPQLVNTANALTFCLMILTCYFSSAIVHYIGIKGALIFGTIGYAPYAAGLYTNSRYGLEWLELFGAALCGISAGVFWMAEAAICIAYPEPWNKGKALGYWLTYRLSGQIIGGAVNVALNKDRSSAGSVSYTVYILFIALQAAGPFVALLLNKPSQVQRKDGKKVVLEILEHPWYELKKTAQLFVTKNFLLIIPLIGQAVFSEAVFFTYLASFFSVRARALGSLLGGIVAVTGGNLLGHWLDRVNVPLKKRVRITYIIILTLQGAFWIWATILITEYKVTQPTLDWDDEGFGRGFAVFIFLTLGFQLNYLYLYFVIQNLAGHNEVLVIRYAALLRGTESAWQALSYGLEALTAFIDGGGIYMNFALWAISLIPGWLVVRHFGAAKDGSTSSLSSPAEPASEHEVQEEDLKA</sequence>
<evidence type="ECO:0000256" key="2">
    <source>
        <dbReference type="ARBA" id="ARBA00022692"/>
    </source>
</evidence>
<evidence type="ECO:0000256" key="4">
    <source>
        <dbReference type="ARBA" id="ARBA00023136"/>
    </source>
</evidence>
<name>A0A2T3A9Y1_9PEZI</name>